<dbReference type="PRINTS" id="PR01294">
    <property type="entry name" value="INTRLEUKIN10"/>
</dbReference>
<keyword evidence="6" id="KW-0732">Signal</keyword>
<comment type="subcellular location">
    <subcellularLocation>
        <location evidence="1 10">Secreted</location>
    </subcellularLocation>
</comment>
<dbReference type="RefSeq" id="XP_013857517.1">
    <property type="nucleotide sequence ID" value="XM_014002063.1"/>
</dbReference>
<dbReference type="CTD" id="3586"/>
<gene>
    <name evidence="12" type="primary">il10</name>
</gene>
<evidence type="ECO:0000256" key="3">
    <source>
        <dbReference type="ARBA" id="ARBA00011144"/>
    </source>
</evidence>
<dbReference type="Pfam" id="PF00726">
    <property type="entry name" value="IL10"/>
    <property type="match status" value="1"/>
</dbReference>
<dbReference type="GO" id="GO:0006955">
    <property type="term" value="P:immune response"/>
    <property type="evidence" value="ECO:0007669"/>
    <property type="project" value="InterPro"/>
</dbReference>
<keyword evidence="5 10" id="KW-0964">Secreted</keyword>
<comment type="subunit">
    <text evidence="3">Homodimer. Interacts with IL10RA and IL10RB.</text>
</comment>
<dbReference type="InterPro" id="IPR009079">
    <property type="entry name" value="4_helix_cytokine-like_core"/>
</dbReference>
<dbReference type="InterPro" id="IPR020423">
    <property type="entry name" value="IL-10_CS"/>
</dbReference>
<keyword evidence="4 10" id="KW-0202">Cytokine</keyword>
<dbReference type="PROSITE" id="PS00520">
    <property type="entry name" value="INTERLEUKIN_10"/>
    <property type="match status" value="1"/>
</dbReference>
<dbReference type="InParanoid" id="A0A2I4APV4"/>
<dbReference type="FunCoup" id="A0A2I4APV4">
    <property type="interactions" value="1030"/>
</dbReference>
<evidence type="ECO:0000313" key="12">
    <source>
        <dbReference type="RefSeq" id="XP_013857517.1"/>
    </source>
</evidence>
<feature type="disulfide bond" evidence="9">
    <location>
        <begin position="155"/>
        <end position="212"/>
    </location>
</feature>
<comment type="similarity">
    <text evidence="2 10">Belongs to the IL-10 family.</text>
</comment>
<organism evidence="11 12">
    <name type="scientific">Austrofundulus limnaeus</name>
    <name type="common">Annual killifish</name>
    <dbReference type="NCBI Taxonomy" id="52670"/>
    <lineage>
        <taxon>Eukaryota</taxon>
        <taxon>Metazoa</taxon>
        <taxon>Chordata</taxon>
        <taxon>Craniata</taxon>
        <taxon>Vertebrata</taxon>
        <taxon>Euteleostomi</taxon>
        <taxon>Actinopterygii</taxon>
        <taxon>Neopterygii</taxon>
        <taxon>Teleostei</taxon>
        <taxon>Neoteleostei</taxon>
        <taxon>Acanthomorphata</taxon>
        <taxon>Ovalentaria</taxon>
        <taxon>Atherinomorphae</taxon>
        <taxon>Cyprinodontiformes</taxon>
        <taxon>Rivulidae</taxon>
        <taxon>Austrofundulus</taxon>
    </lineage>
</organism>
<dbReference type="AlphaFoldDB" id="A0A2I4APV4"/>
<dbReference type="PANTHER" id="PTHR48482:SF5">
    <property type="entry name" value="INTERLEUKIN-10"/>
    <property type="match status" value="1"/>
</dbReference>
<dbReference type="OrthoDB" id="9931894at2759"/>
<keyword evidence="8" id="KW-0325">Glycoprotein</keyword>
<dbReference type="InterPro" id="IPR020443">
    <property type="entry name" value="IL-10/19/20/24/26"/>
</dbReference>
<evidence type="ECO:0000256" key="6">
    <source>
        <dbReference type="ARBA" id="ARBA00022729"/>
    </source>
</evidence>
<dbReference type="InterPro" id="IPR000098">
    <property type="entry name" value="IL-10"/>
</dbReference>
<keyword evidence="7 9" id="KW-1015">Disulfide bond</keyword>
<name>A0A2I4APV4_AUSLI</name>
<comment type="function">
    <text evidence="10">Immune regulatory cytokine.</text>
</comment>
<evidence type="ECO:0000256" key="7">
    <source>
        <dbReference type="ARBA" id="ARBA00023157"/>
    </source>
</evidence>
<evidence type="ECO:0000256" key="8">
    <source>
        <dbReference type="ARBA" id="ARBA00023180"/>
    </source>
</evidence>
<protein>
    <recommendedName>
        <fullName evidence="10">Interleukin family protein</fullName>
    </recommendedName>
</protein>
<proteinExistence type="inferred from homology"/>
<reference evidence="12" key="1">
    <citation type="submission" date="2025-08" db="UniProtKB">
        <authorList>
            <consortium name="RefSeq"/>
        </authorList>
    </citation>
    <scope>IDENTIFICATION</scope>
    <source>
        <strain evidence="12">Quisiro</strain>
        <tissue evidence="12">Liver</tissue>
    </source>
</reference>
<dbReference type="SUPFAM" id="SSF47266">
    <property type="entry name" value="4-helical cytokines"/>
    <property type="match status" value="1"/>
</dbReference>
<dbReference type="GeneID" id="106513303"/>
<dbReference type="Proteomes" id="UP000192220">
    <property type="component" value="Unplaced"/>
</dbReference>
<feature type="disulfide bond" evidence="9">
    <location>
        <begin position="106"/>
        <end position="206"/>
    </location>
</feature>
<keyword evidence="11" id="KW-1185">Reference proteome</keyword>
<dbReference type="GO" id="GO:0001817">
    <property type="term" value="P:regulation of cytokine production"/>
    <property type="evidence" value="ECO:0007669"/>
    <property type="project" value="UniProtKB-ARBA"/>
</dbReference>
<evidence type="ECO:0000256" key="9">
    <source>
        <dbReference type="PIRSR" id="PIRSR620443-50"/>
    </source>
</evidence>
<dbReference type="GO" id="GO:0005615">
    <property type="term" value="C:extracellular space"/>
    <property type="evidence" value="ECO:0007669"/>
    <property type="project" value="UniProtKB-UniRule"/>
</dbReference>
<dbReference type="PANTHER" id="PTHR48482">
    <property type="entry name" value="INTERLEUKIN-19-RELATED"/>
    <property type="match status" value="1"/>
</dbReference>
<evidence type="ECO:0000256" key="1">
    <source>
        <dbReference type="ARBA" id="ARBA00004613"/>
    </source>
</evidence>
<evidence type="ECO:0000256" key="5">
    <source>
        <dbReference type="ARBA" id="ARBA00022525"/>
    </source>
</evidence>
<accession>A0A2I4APV4</accession>
<dbReference type="GO" id="GO:0005125">
    <property type="term" value="F:cytokine activity"/>
    <property type="evidence" value="ECO:0007669"/>
    <property type="project" value="UniProtKB-UniRule"/>
</dbReference>
<dbReference type="STRING" id="52670.A0A2I4APV4"/>
<evidence type="ECO:0000313" key="11">
    <source>
        <dbReference type="Proteomes" id="UP000192220"/>
    </source>
</evidence>
<dbReference type="KEGG" id="alim:106513303"/>
<sequence>MNMLTVSFPVKSPPSSFCPNFAYILRGELSPKMCTSEVCKQDPTRRRIYPHSLQLLHSLLSTQKTVPAWKQLFASMSPRFVLLSLLAVLSIFATSRSTRVCNNQCCRFVEGFPGRLKKLRQDYSRIRDFYEANDDLDTALLDQSVEDSFKSPFACQAIGGILGFYLDTVLPTAVAGVSDDATRSLKPHVESIQQIFDQLKTDVTKCRHYFSCKNQFDIRNLNSTYTQMESKGLFKAMGELDLLFNYIETYLASKRHINL</sequence>
<dbReference type="Gene3D" id="1.20.1250.10">
    <property type="match status" value="1"/>
</dbReference>
<evidence type="ECO:0000256" key="4">
    <source>
        <dbReference type="ARBA" id="ARBA00022514"/>
    </source>
</evidence>
<dbReference type="SMART" id="SM00188">
    <property type="entry name" value="IL10"/>
    <property type="match status" value="1"/>
</dbReference>
<evidence type="ECO:0000256" key="10">
    <source>
        <dbReference type="RuleBase" id="RU368043"/>
    </source>
</evidence>
<evidence type="ECO:0000256" key="2">
    <source>
        <dbReference type="ARBA" id="ARBA00008813"/>
    </source>
</evidence>